<feature type="binding site" evidence="4">
    <location>
        <position position="319"/>
    </location>
    <ligand>
        <name>S-adenosyl-L-methionine</name>
        <dbReference type="ChEBI" id="CHEBI:59789"/>
    </ligand>
</feature>
<keyword evidence="1 4" id="KW-0489">Methyltransferase</keyword>
<dbReference type="AlphaFoldDB" id="A0A3E3EDY4"/>
<dbReference type="EC" id="2.1.1.190" evidence="6"/>
<dbReference type="PANTHER" id="PTHR11061:SF30">
    <property type="entry name" value="TRNA (URACIL(54)-C(5))-METHYLTRANSFERASE"/>
    <property type="match status" value="1"/>
</dbReference>
<comment type="caution">
    <text evidence="4">Lacks conserved residue(s) required for the propagation of feature annotation.</text>
</comment>
<dbReference type="RefSeq" id="WP_117581073.1">
    <property type="nucleotide sequence ID" value="NZ_QUSL01000008.1"/>
</dbReference>
<accession>A0A3E3EDY4</accession>
<dbReference type="InterPro" id="IPR010280">
    <property type="entry name" value="U5_MeTrfase_fam"/>
</dbReference>
<dbReference type="GO" id="GO:0070475">
    <property type="term" value="P:rRNA base methylation"/>
    <property type="evidence" value="ECO:0007669"/>
    <property type="project" value="TreeGrafter"/>
</dbReference>
<keyword evidence="2 4" id="KW-0808">Transferase</keyword>
<comment type="similarity">
    <text evidence="4">Belongs to the class I-like SAM-binding methyltransferase superfamily. RNA M5U methyltransferase family.</text>
</comment>
<dbReference type="InterPro" id="IPR029063">
    <property type="entry name" value="SAM-dependent_MTases_sf"/>
</dbReference>
<evidence type="ECO:0000256" key="2">
    <source>
        <dbReference type="ARBA" id="ARBA00022679"/>
    </source>
</evidence>
<evidence type="ECO:0000256" key="3">
    <source>
        <dbReference type="ARBA" id="ARBA00022691"/>
    </source>
</evidence>
<evidence type="ECO:0000259" key="5">
    <source>
        <dbReference type="PROSITE" id="PS50926"/>
    </source>
</evidence>
<feature type="domain" description="TRAM" evidence="5">
    <location>
        <begin position="1"/>
        <end position="54"/>
    </location>
</feature>
<dbReference type="EMBL" id="QUSL01000008">
    <property type="protein sequence ID" value="RGD86100.1"/>
    <property type="molecule type" value="Genomic_DNA"/>
</dbReference>
<gene>
    <name evidence="6" type="primary">rlmD</name>
    <name evidence="6" type="ORF">DXB93_06795</name>
</gene>
<dbReference type="Proteomes" id="UP000261032">
    <property type="component" value="Unassembled WGS sequence"/>
</dbReference>
<name>A0A3E3EDY4_9FIRM</name>
<protein>
    <submittedName>
        <fullName evidence="6">23S rRNA (Uracil(1939)-C(5))-methyltransferase RlmD</fullName>
        <ecNumber evidence="6">2.1.1.190</ecNumber>
    </submittedName>
</protein>
<sequence>MKKNVEIKKLGINGEGIGYIDRKIVFVPGALPQEEVIVEIIKQTRTYSEGELLQVVKPSKDRVTPKCRSYDNCQGCTMLHLSYFKQLNAKKEAVRESIRKYTEYDLSRTIFKDVIAAPSQEGFITAVNLPIVDFKGKISFGIYQRDSKYLTLMTRCFKQHPIINECLLKLEEILTTNKCKTYSDKFRTGLRFLKVKLIDNKLQLVFITGRDGLKEEIVKEISQLPHVASIFMSVNTSKHQEFDELGYSKLYGATRLELHDDKNQYLVSVKSKLPENIEMMWKQNQTIKSLVQDSQKIISLNCGIGLLELNLDQEIVAIDEKRYQIDDAKLNAKYLKKENVTFIAGDLDSKIVTYAKKKVYDTLIIQNERYGLSDTIKDTIKIAKFKTIIYACQSHSTLAKDLADLEKNYKLERIIGLDTSCHNSYLTTIVKLVRK</sequence>
<organism evidence="6 7">
    <name type="scientific">Thomasclavelia ramosa</name>
    <dbReference type="NCBI Taxonomy" id="1547"/>
    <lineage>
        <taxon>Bacteria</taxon>
        <taxon>Bacillati</taxon>
        <taxon>Bacillota</taxon>
        <taxon>Erysipelotrichia</taxon>
        <taxon>Erysipelotrichales</taxon>
        <taxon>Coprobacillaceae</taxon>
        <taxon>Thomasclavelia</taxon>
    </lineage>
</organism>
<dbReference type="Gene3D" id="2.40.50.1070">
    <property type="match status" value="1"/>
</dbReference>
<dbReference type="Gene3D" id="2.40.50.140">
    <property type="entry name" value="Nucleic acid-binding proteins"/>
    <property type="match status" value="1"/>
</dbReference>
<dbReference type="PROSITE" id="PS51687">
    <property type="entry name" value="SAM_MT_RNA_M5U"/>
    <property type="match status" value="1"/>
</dbReference>
<dbReference type="SUPFAM" id="SSF53335">
    <property type="entry name" value="S-adenosyl-L-methionine-dependent methyltransferases"/>
    <property type="match status" value="1"/>
</dbReference>
<dbReference type="PANTHER" id="PTHR11061">
    <property type="entry name" value="RNA M5U METHYLTRANSFERASE"/>
    <property type="match status" value="1"/>
</dbReference>
<evidence type="ECO:0000256" key="4">
    <source>
        <dbReference type="PROSITE-ProRule" id="PRU01024"/>
    </source>
</evidence>
<reference evidence="6 7" key="1">
    <citation type="submission" date="2018-08" db="EMBL/GenBank/DDBJ databases">
        <title>A genome reference for cultivated species of the human gut microbiota.</title>
        <authorList>
            <person name="Zou Y."/>
            <person name="Xue W."/>
            <person name="Luo G."/>
        </authorList>
    </citation>
    <scope>NUCLEOTIDE SEQUENCE [LARGE SCALE GENOMIC DNA]</scope>
    <source>
        <strain evidence="6 7">OM06-4</strain>
    </source>
</reference>
<dbReference type="InterPro" id="IPR012340">
    <property type="entry name" value="NA-bd_OB-fold"/>
</dbReference>
<keyword evidence="3 4" id="KW-0949">S-adenosyl-L-methionine</keyword>
<dbReference type="GO" id="GO:0070041">
    <property type="term" value="F:rRNA (uridine-C5-)-methyltransferase activity"/>
    <property type="evidence" value="ECO:0007669"/>
    <property type="project" value="TreeGrafter"/>
</dbReference>
<dbReference type="Gene3D" id="3.40.50.150">
    <property type="entry name" value="Vaccinia Virus protein VP39"/>
    <property type="match status" value="1"/>
</dbReference>
<dbReference type="InterPro" id="IPR002792">
    <property type="entry name" value="TRAM_dom"/>
</dbReference>
<comment type="caution">
    <text evidence="6">The sequence shown here is derived from an EMBL/GenBank/DDBJ whole genome shotgun (WGS) entry which is preliminary data.</text>
</comment>
<evidence type="ECO:0000313" key="6">
    <source>
        <dbReference type="EMBL" id="RGD86100.1"/>
    </source>
</evidence>
<dbReference type="PROSITE" id="PS50926">
    <property type="entry name" value="TRAM"/>
    <property type="match status" value="1"/>
</dbReference>
<dbReference type="NCBIfam" id="TIGR00479">
    <property type="entry name" value="rumA"/>
    <property type="match status" value="1"/>
</dbReference>
<dbReference type="FunFam" id="2.40.50.140:FF:000097">
    <property type="entry name" value="23S rRNA (uracil(1939)-C(5))-methyltransferase RlmD"/>
    <property type="match status" value="1"/>
</dbReference>
<dbReference type="Pfam" id="PF01938">
    <property type="entry name" value="TRAM"/>
    <property type="match status" value="1"/>
</dbReference>
<evidence type="ECO:0000256" key="1">
    <source>
        <dbReference type="ARBA" id="ARBA00022603"/>
    </source>
</evidence>
<dbReference type="SUPFAM" id="SSF50249">
    <property type="entry name" value="Nucleic acid-binding proteins"/>
    <property type="match status" value="1"/>
</dbReference>
<evidence type="ECO:0000313" key="7">
    <source>
        <dbReference type="Proteomes" id="UP000261032"/>
    </source>
</evidence>
<proteinExistence type="inferred from homology"/>